<evidence type="ECO:0000256" key="3">
    <source>
        <dbReference type="ARBA" id="ARBA00023163"/>
    </source>
</evidence>
<dbReference type="PANTHER" id="PTHR42756">
    <property type="entry name" value="TRANSCRIPTIONAL REGULATOR, MARR"/>
    <property type="match status" value="1"/>
</dbReference>
<dbReference type="InterPro" id="IPR000835">
    <property type="entry name" value="HTH_MarR-typ"/>
</dbReference>
<dbReference type="EMBL" id="LGVR01000064">
    <property type="protein sequence ID" value="KOA84692.1"/>
    <property type="molecule type" value="Genomic_DNA"/>
</dbReference>
<dbReference type="OrthoDB" id="1858911at2"/>
<dbReference type="PRINTS" id="PR00598">
    <property type="entry name" value="HTHMARR"/>
</dbReference>
<accession>A0A9Q1UWW8</accession>
<evidence type="ECO:0000256" key="2">
    <source>
        <dbReference type="ARBA" id="ARBA00023125"/>
    </source>
</evidence>
<evidence type="ECO:0000313" key="5">
    <source>
        <dbReference type="EMBL" id="KOA84692.1"/>
    </source>
</evidence>
<organism evidence="5 6">
    <name type="scientific">Clostridium botulinum</name>
    <dbReference type="NCBI Taxonomy" id="1491"/>
    <lineage>
        <taxon>Bacteria</taxon>
        <taxon>Bacillati</taxon>
        <taxon>Bacillota</taxon>
        <taxon>Clostridia</taxon>
        <taxon>Eubacteriales</taxon>
        <taxon>Clostridiaceae</taxon>
        <taxon>Clostridium</taxon>
    </lineage>
</organism>
<keyword evidence="1" id="KW-0805">Transcription regulation</keyword>
<evidence type="ECO:0000313" key="6">
    <source>
        <dbReference type="Proteomes" id="UP000037540"/>
    </source>
</evidence>
<gene>
    <name evidence="5" type="ORF">ADU74_11070</name>
</gene>
<evidence type="ECO:0000256" key="1">
    <source>
        <dbReference type="ARBA" id="ARBA00023015"/>
    </source>
</evidence>
<dbReference type="PROSITE" id="PS50995">
    <property type="entry name" value="HTH_MARR_2"/>
    <property type="match status" value="1"/>
</dbReference>
<name>A0A9Q1UWW8_CLOBO</name>
<evidence type="ECO:0000259" key="4">
    <source>
        <dbReference type="PROSITE" id="PS50995"/>
    </source>
</evidence>
<keyword evidence="3" id="KW-0804">Transcription</keyword>
<dbReference type="GO" id="GO:0003677">
    <property type="term" value="F:DNA binding"/>
    <property type="evidence" value="ECO:0007669"/>
    <property type="project" value="UniProtKB-KW"/>
</dbReference>
<proteinExistence type="predicted"/>
<sequence>MKYVFEESVAYMLNKVVLKIKKELTSRFNKYDVTIEQWRLLTRLWKVDGISQTQLAIRCSKDLPTVTRMLDKLEKKEVIERKEDPNDSRAYLVFLTEKGKGLEEKLDPIAYEIENKSIQNVRKEDIEVVKKVLDIMITNLD</sequence>
<keyword evidence="2" id="KW-0238">DNA-binding</keyword>
<dbReference type="InterPro" id="IPR036388">
    <property type="entry name" value="WH-like_DNA-bd_sf"/>
</dbReference>
<dbReference type="GO" id="GO:0003700">
    <property type="term" value="F:DNA-binding transcription factor activity"/>
    <property type="evidence" value="ECO:0007669"/>
    <property type="project" value="InterPro"/>
</dbReference>
<dbReference type="RefSeq" id="WP_013725915.1">
    <property type="nucleotide sequence ID" value="NZ_LGVO01000026.1"/>
</dbReference>
<dbReference type="Gene3D" id="1.10.10.10">
    <property type="entry name" value="Winged helix-like DNA-binding domain superfamily/Winged helix DNA-binding domain"/>
    <property type="match status" value="1"/>
</dbReference>
<reference evidence="5 6" key="1">
    <citation type="submission" date="2015-07" db="EMBL/GenBank/DDBJ databases">
        <title>Draft genome sequences of 17 French Clostridium botulinum group III.</title>
        <authorList>
            <person name="Woudstra C."/>
            <person name="Le Marechal C."/>
            <person name="Souillard R."/>
            <person name="Bayon-Auboyer M.-H."/>
            <person name="Dessouter D."/>
            <person name="Fach P."/>
        </authorList>
    </citation>
    <scope>NUCLEOTIDE SEQUENCE [LARGE SCALE GENOMIC DNA]</scope>
    <source>
        <strain evidence="5 6">12LNRI-CD</strain>
    </source>
</reference>
<dbReference type="InterPro" id="IPR036390">
    <property type="entry name" value="WH_DNA-bd_sf"/>
</dbReference>
<protein>
    <submittedName>
        <fullName evidence="5">MarR family transcriptional regulator</fullName>
    </submittedName>
</protein>
<dbReference type="SMART" id="SM00347">
    <property type="entry name" value="HTH_MARR"/>
    <property type="match status" value="1"/>
</dbReference>
<dbReference type="SUPFAM" id="SSF46785">
    <property type="entry name" value="Winged helix' DNA-binding domain"/>
    <property type="match status" value="1"/>
</dbReference>
<dbReference type="Pfam" id="PF01047">
    <property type="entry name" value="MarR"/>
    <property type="match status" value="1"/>
</dbReference>
<comment type="caution">
    <text evidence="5">The sequence shown here is derived from an EMBL/GenBank/DDBJ whole genome shotgun (WGS) entry which is preliminary data.</text>
</comment>
<dbReference type="PANTHER" id="PTHR42756:SF1">
    <property type="entry name" value="TRANSCRIPTIONAL REPRESSOR OF EMRAB OPERON"/>
    <property type="match status" value="1"/>
</dbReference>
<dbReference type="AlphaFoldDB" id="A0A9Q1UWW8"/>
<feature type="domain" description="HTH marR-type" evidence="4">
    <location>
        <begin position="6"/>
        <end position="138"/>
    </location>
</feature>
<dbReference type="Proteomes" id="UP000037540">
    <property type="component" value="Unassembled WGS sequence"/>
</dbReference>